<dbReference type="Pfam" id="PF00048">
    <property type="entry name" value="IL8"/>
    <property type="match status" value="1"/>
</dbReference>
<sequence>STETRQAVCVFLDICVSVFTKRAHGIGHPDQCCFQYTTVKIPPKQIDKVEKTSLQCPIVGTIPNVSICRLFSLKSLCYLFQLCVNQQLLITDLLKALFVIILGTLFLSIPLT</sequence>
<evidence type="ECO:0000313" key="5">
    <source>
        <dbReference type="Proteomes" id="UP000694621"/>
    </source>
</evidence>
<keyword evidence="2" id="KW-0472">Membrane</keyword>
<dbReference type="Proteomes" id="UP000694621">
    <property type="component" value="Unplaced"/>
</dbReference>
<protein>
    <recommendedName>
        <fullName evidence="3">Chemokine interleukin-8-like domain-containing protein</fullName>
    </recommendedName>
</protein>
<evidence type="ECO:0000256" key="1">
    <source>
        <dbReference type="ARBA" id="ARBA00022514"/>
    </source>
</evidence>
<dbReference type="InterPro" id="IPR001811">
    <property type="entry name" value="Chemokine_IL8-like_dom"/>
</dbReference>
<dbReference type="GO" id="GO:0008009">
    <property type="term" value="F:chemokine activity"/>
    <property type="evidence" value="ECO:0007669"/>
    <property type="project" value="InterPro"/>
</dbReference>
<dbReference type="SUPFAM" id="SSF54117">
    <property type="entry name" value="Interleukin 8-like chemokines"/>
    <property type="match status" value="1"/>
</dbReference>
<accession>A0A8B9JYT4</accession>
<dbReference type="GO" id="GO:0005615">
    <property type="term" value="C:extracellular space"/>
    <property type="evidence" value="ECO:0007669"/>
    <property type="project" value="UniProtKB-KW"/>
</dbReference>
<evidence type="ECO:0000256" key="2">
    <source>
        <dbReference type="SAM" id="Phobius"/>
    </source>
</evidence>
<feature type="domain" description="Chemokine interleukin-8-like" evidence="3">
    <location>
        <begin position="31"/>
        <end position="62"/>
    </location>
</feature>
<feature type="transmembrane region" description="Helical" evidence="2">
    <location>
        <begin position="93"/>
        <end position="111"/>
    </location>
</feature>
<reference evidence="4" key="1">
    <citation type="submission" date="2025-08" db="UniProtKB">
        <authorList>
            <consortium name="Ensembl"/>
        </authorList>
    </citation>
    <scope>IDENTIFICATION</scope>
</reference>
<dbReference type="GO" id="GO:0006955">
    <property type="term" value="P:immune response"/>
    <property type="evidence" value="ECO:0007669"/>
    <property type="project" value="InterPro"/>
</dbReference>
<evidence type="ECO:0000259" key="3">
    <source>
        <dbReference type="Pfam" id="PF00048"/>
    </source>
</evidence>
<dbReference type="Gene3D" id="2.40.50.40">
    <property type="match status" value="1"/>
</dbReference>
<keyword evidence="2" id="KW-0812">Transmembrane</keyword>
<organism evidence="4 5">
    <name type="scientific">Astyanax mexicanus</name>
    <name type="common">Blind cave fish</name>
    <name type="synonym">Astyanax fasciatus mexicanus</name>
    <dbReference type="NCBI Taxonomy" id="7994"/>
    <lineage>
        <taxon>Eukaryota</taxon>
        <taxon>Metazoa</taxon>
        <taxon>Chordata</taxon>
        <taxon>Craniata</taxon>
        <taxon>Vertebrata</taxon>
        <taxon>Euteleostomi</taxon>
        <taxon>Actinopterygii</taxon>
        <taxon>Neopterygii</taxon>
        <taxon>Teleostei</taxon>
        <taxon>Ostariophysi</taxon>
        <taxon>Characiformes</taxon>
        <taxon>Characoidei</taxon>
        <taxon>Acestrorhamphidae</taxon>
        <taxon>Acestrorhamphinae</taxon>
        <taxon>Astyanax</taxon>
    </lineage>
</organism>
<dbReference type="InterPro" id="IPR036048">
    <property type="entry name" value="Interleukin_8-like_sf"/>
</dbReference>
<keyword evidence="2" id="KW-1133">Transmembrane helix</keyword>
<name>A0A8B9JYT4_ASTMX</name>
<dbReference type="AlphaFoldDB" id="A0A8B9JYT4"/>
<dbReference type="Ensembl" id="ENSAMXT00005031481.1">
    <property type="protein sequence ID" value="ENSAMXP00005028677.1"/>
    <property type="gene ID" value="ENSAMXG00005014276.1"/>
</dbReference>
<keyword evidence="1" id="KW-0202">Cytokine</keyword>
<proteinExistence type="predicted"/>
<evidence type="ECO:0000313" key="4">
    <source>
        <dbReference type="Ensembl" id="ENSAMXP00005028677.1"/>
    </source>
</evidence>